<name>A0A411MDK1_9PSED</name>
<proteinExistence type="predicted"/>
<reference evidence="2 3" key="1">
    <citation type="submission" date="2019-02" db="EMBL/GenBank/DDBJ databases">
        <title>Complete genome sequence of Pseudomonas sp. SNU WT1 isolated from rainbow trout.</title>
        <authorList>
            <person name="Oh W.T."/>
            <person name="Park S.C."/>
        </authorList>
    </citation>
    <scope>NUCLEOTIDE SEQUENCE [LARGE SCALE GENOMIC DNA]</scope>
    <source>
        <strain evidence="2 3">SNU WT1</strain>
    </source>
</reference>
<sequence>MQLQLNIFMVECGGLGFLGLFKLMAEGKVMSSAGFLSWGKCSKKIEQLFYNKLMVISGWGAGLGVLFSLFSHRVSISSGAFMLLDGALALSTAVFFLLLVYAFATFISIPVERLEAGGLRIYPVGRSRRVVGVGVSLFMMLSGLLLLGYCQGNKDVTKTAVVLGGQVFGVGFIFCCVGVVQLLRRGSNENS</sequence>
<dbReference type="EMBL" id="CP035952">
    <property type="protein sequence ID" value="QBF24908.1"/>
    <property type="molecule type" value="Genomic_DNA"/>
</dbReference>
<keyword evidence="3" id="KW-1185">Reference proteome</keyword>
<accession>A0A411MDK1</accession>
<dbReference type="Proteomes" id="UP000291130">
    <property type="component" value="Chromosome"/>
</dbReference>
<keyword evidence="1" id="KW-1133">Transmembrane helix</keyword>
<protein>
    <submittedName>
        <fullName evidence="2">Uncharacterized protein</fullName>
    </submittedName>
</protein>
<gene>
    <name evidence="2" type="ORF">EXN22_04055</name>
</gene>
<dbReference type="KEGG" id="ptk:EXN22_04055"/>
<feature type="transmembrane region" description="Helical" evidence="1">
    <location>
        <begin position="86"/>
        <end position="109"/>
    </location>
</feature>
<keyword evidence="1" id="KW-0812">Transmembrane</keyword>
<feature type="transmembrane region" description="Helical" evidence="1">
    <location>
        <begin position="161"/>
        <end position="183"/>
    </location>
</feature>
<evidence type="ECO:0000313" key="2">
    <source>
        <dbReference type="EMBL" id="QBF24908.1"/>
    </source>
</evidence>
<feature type="transmembrane region" description="Helical" evidence="1">
    <location>
        <begin position="53"/>
        <end position="74"/>
    </location>
</feature>
<dbReference type="OrthoDB" id="10015956at2"/>
<evidence type="ECO:0000313" key="3">
    <source>
        <dbReference type="Proteomes" id="UP000291130"/>
    </source>
</evidence>
<feature type="transmembrane region" description="Helical" evidence="1">
    <location>
        <begin position="130"/>
        <end position="149"/>
    </location>
</feature>
<keyword evidence="1" id="KW-0472">Membrane</keyword>
<evidence type="ECO:0000256" key="1">
    <source>
        <dbReference type="SAM" id="Phobius"/>
    </source>
</evidence>
<organism evidence="2 3">
    <name type="scientific">Pseudomonas tructae</name>
    <dbReference type="NCBI Taxonomy" id="2518644"/>
    <lineage>
        <taxon>Bacteria</taxon>
        <taxon>Pseudomonadati</taxon>
        <taxon>Pseudomonadota</taxon>
        <taxon>Gammaproteobacteria</taxon>
        <taxon>Pseudomonadales</taxon>
        <taxon>Pseudomonadaceae</taxon>
        <taxon>Pseudomonas</taxon>
    </lineage>
</organism>
<dbReference type="AlphaFoldDB" id="A0A411MDK1"/>
<dbReference type="RefSeq" id="WP_130262865.1">
    <property type="nucleotide sequence ID" value="NZ_CP035952.1"/>
</dbReference>